<protein>
    <submittedName>
        <fullName evidence="1">Uncharacterized protein</fullName>
    </submittedName>
</protein>
<sequence length="57" mass="6387">MTRFTRSLGSWFLAYPCLPACWNTSPVCGRSTVPQPELLTGQVQLSSRTQTAPPYRK</sequence>
<reference evidence="1" key="1">
    <citation type="journal article" date="2015" name="Front. Microbiol.">
        <title>Combining genomic sequencing methods to explore viral diversity and reveal potential virus-host interactions.</title>
        <authorList>
            <person name="Chow C.E."/>
            <person name="Winget D.M."/>
            <person name="White R.A.III."/>
            <person name="Hallam S.J."/>
            <person name="Suttle C.A."/>
        </authorList>
    </citation>
    <scope>NUCLEOTIDE SEQUENCE</scope>
    <source>
        <strain evidence="1">Anoxic3_1</strain>
    </source>
</reference>
<reference evidence="1" key="2">
    <citation type="submission" date="2015-03" db="EMBL/GenBank/DDBJ databases">
        <authorList>
            <person name="Chow C.-E.T."/>
            <person name="Winget D.M."/>
            <person name="White R.A.III."/>
            <person name="Hallam S.J."/>
            <person name="Suttle C.A."/>
        </authorList>
    </citation>
    <scope>NUCLEOTIDE SEQUENCE</scope>
    <source>
        <strain evidence="1">Anoxic3_1</strain>
    </source>
</reference>
<organism evidence="1">
    <name type="scientific">uncultured marine virus</name>
    <dbReference type="NCBI Taxonomy" id="186617"/>
    <lineage>
        <taxon>Viruses</taxon>
        <taxon>environmental samples</taxon>
    </lineage>
</organism>
<name>A0A0F7L2T8_9VIRU</name>
<accession>A0A0F7L2T8</accession>
<dbReference type="EMBL" id="KR029577">
    <property type="protein sequence ID" value="AKH45838.1"/>
    <property type="molecule type" value="Genomic_DNA"/>
</dbReference>
<evidence type="ECO:0000313" key="1">
    <source>
        <dbReference type="EMBL" id="AKH45838.1"/>
    </source>
</evidence>
<proteinExistence type="predicted"/>